<organism evidence="2 3">
    <name type="scientific">Paenibacillus mucilaginosus (strain KNP414)</name>
    <dbReference type="NCBI Taxonomy" id="1036673"/>
    <lineage>
        <taxon>Bacteria</taxon>
        <taxon>Bacillati</taxon>
        <taxon>Bacillota</taxon>
        <taxon>Bacilli</taxon>
        <taxon>Bacillales</taxon>
        <taxon>Paenibacillaceae</taxon>
        <taxon>Paenibacillus</taxon>
    </lineage>
</organism>
<dbReference type="EMBL" id="CP002869">
    <property type="protein sequence ID" value="AEI42564.1"/>
    <property type="molecule type" value="Genomic_DNA"/>
</dbReference>
<evidence type="ECO:0000256" key="1">
    <source>
        <dbReference type="SAM" id="Phobius"/>
    </source>
</evidence>
<keyword evidence="1" id="KW-0472">Membrane</keyword>
<proteinExistence type="predicted"/>
<keyword evidence="1" id="KW-0812">Transmembrane</keyword>
<protein>
    <recommendedName>
        <fullName evidence="4">DUF4367 domain-containing protein</fullName>
    </recommendedName>
</protein>
<dbReference type="Proteomes" id="UP000006620">
    <property type="component" value="Chromosome"/>
</dbReference>
<dbReference type="RefSeq" id="WP_013917720.1">
    <property type="nucleotide sequence ID" value="NC_015690.1"/>
</dbReference>
<name>F8FBJ7_PAEMK</name>
<reference evidence="3" key="1">
    <citation type="submission" date="2011-06" db="EMBL/GenBank/DDBJ databases">
        <title>Complete genome sequence of Paenibacillus mucilaginosus KNP414.</title>
        <authorList>
            <person name="Wang J."/>
            <person name="Hu S."/>
            <person name="Hu X."/>
            <person name="Zhang B."/>
            <person name="Dong D."/>
            <person name="Zhang S."/>
            <person name="Zhao K."/>
            <person name="Wu D."/>
        </authorList>
    </citation>
    <scope>NUCLEOTIDE SEQUENCE [LARGE SCALE GENOMIC DNA]</scope>
    <source>
        <strain evidence="3">KNP414</strain>
    </source>
</reference>
<gene>
    <name evidence="2" type="ordered locus">KNP414_04031</name>
</gene>
<sequence length="379" mass="40457">MDSDQRKREQDEQTDAAWVRLNSALRKEERHPNWDAWSVPRQTDAGIESAEGAGAVPFVTGPVLVPAVQPEGGWAAPAGAGAAGGSGWMQALRRGRKWMASAAAVCAVALVLATPAGNEALASILGKFRMQEVTTVSENDIQAIFDGMAPEGETREAANRFGTFTQTTGPDVPAGEVNAEEASRYLGQKVKLPKEGSRVRIGVTPSNAVTFQMNVAEVNAAMKRLGAVTLLPESIDGRPISLELGNRVEVRVETEEGAYTYAQQAAPVITVDPSIPVEEAAQAVLQFPLLPEPLRKSLEASNGLREGNVPLPVVIGKQTQQFTVDGVRVFVHRDRAGSGADSRYEALWVHNGMIYELNGQQALPTADAVLAKVKELMGS</sequence>
<dbReference type="PATRIC" id="fig|1036673.3.peg.3707"/>
<reference evidence="2 3" key="2">
    <citation type="journal article" date="2013" name="Genome Announc.">
        <title>Genome Sequence of Growth-Improving Paenibacillus mucilaginosus Strain KNP414.</title>
        <authorList>
            <person name="Lu J.J."/>
            <person name="Wang J.F."/>
            <person name="Hu X.F."/>
        </authorList>
    </citation>
    <scope>NUCLEOTIDE SEQUENCE [LARGE SCALE GENOMIC DNA]</scope>
    <source>
        <strain evidence="2 3">KNP414</strain>
    </source>
</reference>
<keyword evidence="1" id="KW-1133">Transmembrane helix</keyword>
<evidence type="ECO:0000313" key="2">
    <source>
        <dbReference type="EMBL" id="AEI42564.1"/>
    </source>
</evidence>
<dbReference type="HOGENOM" id="CLU_733294_0_0_9"/>
<evidence type="ECO:0008006" key="4">
    <source>
        <dbReference type="Google" id="ProtNLM"/>
    </source>
</evidence>
<feature type="transmembrane region" description="Helical" evidence="1">
    <location>
        <begin position="98"/>
        <end position="117"/>
    </location>
</feature>
<dbReference type="KEGG" id="pms:KNP414_04031"/>
<accession>F8FBJ7</accession>
<dbReference type="AlphaFoldDB" id="F8FBJ7"/>
<evidence type="ECO:0000313" key="3">
    <source>
        <dbReference type="Proteomes" id="UP000006620"/>
    </source>
</evidence>